<accession>A0ABV9VPN2</accession>
<dbReference type="InterPro" id="IPR018060">
    <property type="entry name" value="HTH_AraC"/>
</dbReference>
<dbReference type="InterPro" id="IPR052158">
    <property type="entry name" value="INH-QAR"/>
</dbReference>
<keyword evidence="2" id="KW-0238">DNA-binding</keyword>
<dbReference type="PROSITE" id="PS00041">
    <property type="entry name" value="HTH_ARAC_FAMILY_1"/>
    <property type="match status" value="1"/>
</dbReference>
<evidence type="ECO:0000256" key="2">
    <source>
        <dbReference type="ARBA" id="ARBA00023125"/>
    </source>
</evidence>
<proteinExistence type="predicted"/>
<evidence type="ECO:0000259" key="4">
    <source>
        <dbReference type="PROSITE" id="PS01124"/>
    </source>
</evidence>
<keyword evidence="6" id="KW-1185">Reference proteome</keyword>
<evidence type="ECO:0000313" key="6">
    <source>
        <dbReference type="Proteomes" id="UP001595912"/>
    </source>
</evidence>
<dbReference type="Proteomes" id="UP001595912">
    <property type="component" value="Unassembled WGS sequence"/>
</dbReference>
<sequence length="328" mass="35416">MRAHRVVMALTPGMPIFEAAVPCMIFGVDRSHVVRPWYEFSIVGVGDGPVPLLPGFHFHQTASDSELPRADTLVIPACLDVHEAPPPELVDVVRSAHRRGTRILSICSGAFVLAAAGILDGRRATTHWLHADELARRYPAVTVDPTVLYIEDGNVITSAGTVAGIDACLHLVRLDHGAAVAAEVARRIVTPPHRDGGQAQYIRPATPNSGDGWFPLLLEWTVQQLHRPLTTADLAARGNVSVRTVERRFAETLGLSPLQWLLQQRVRRAQQLLETTDQPIARIATACGFGTPASLRAHFARVVGASPATYRRTFSTGGGTVGVLGRAD</sequence>
<dbReference type="SUPFAM" id="SSF52317">
    <property type="entry name" value="Class I glutamine amidotransferase-like"/>
    <property type="match status" value="1"/>
</dbReference>
<comment type="caution">
    <text evidence="5">The sequence shown here is derived from an EMBL/GenBank/DDBJ whole genome shotgun (WGS) entry which is preliminary data.</text>
</comment>
<keyword evidence="1" id="KW-0805">Transcription regulation</keyword>
<evidence type="ECO:0000256" key="3">
    <source>
        <dbReference type="ARBA" id="ARBA00023163"/>
    </source>
</evidence>
<gene>
    <name evidence="5" type="ORF">ACFPIJ_10715</name>
</gene>
<evidence type="ECO:0000313" key="5">
    <source>
        <dbReference type="EMBL" id="MFC4998305.1"/>
    </source>
</evidence>
<dbReference type="CDD" id="cd03137">
    <property type="entry name" value="GATase1_AraC_1"/>
    <property type="match status" value="1"/>
</dbReference>
<dbReference type="Pfam" id="PF12833">
    <property type="entry name" value="HTH_18"/>
    <property type="match status" value="1"/>
</dbReference>
<dbReference type="SMART" id="SM00342">
    <property type="entry name" value="HTH_ARAC"/>
    <property type="match status" value="1"/>
</dbReference>
<dbReference type="SUPFAM" id="SSF46689">
    <property type="entry name" value="Homeodomain-like"/>
    <property type="match status" value="2"/>
</dbReference>
<dbReference type="InterPro" id="IPR018062">
    <property type="entry name" value="HTH_AraC-typ_CS"/>
</dbReference>
<reference evidence="6" key="1">
    <citation type="journal article" date="2019" name="Int. J. Syst. Evol. Microbiol.">
        <title>The Global Catalogue of Microorganisms (GCM) 10K type strain sequencing project: providing services to taxonomists for standard genome sequencing and annotation.</title>
        <authorList>
            <consortium name="The Broad Institute Genomics Platform"/>
            <consortium name="The Broad Institute Genome Sequencing Center for Infectious Disease"/>
            <person name="Wu L."/>
            <person name="Ma J."/>
        </authorList>
    </citation>
    <scope>NUCLEOTIDE SEQUENCE [LARGE SCALE GENOMIC DNA]</scope>
    <source>
        <strain evidence="6">CGMCC 4.7152</strain>
    </source>
</reference>
<dbReference type="EMBL" id="JBHSIU010000011">
    <property type="protein sequence ID" value="MFC4998305.1"/>
    <property type="molecule type" value="Genomic_DNA"/>
</dbReference>
<dbReference type="PANTHER" id="PTHR43130:SF3">
    <property type="entry name" value="HTH-TYPE TRANSCRIPTIONAL REGULATOR RV1931C"/>
    <property type="match status" value="1"/>
</dbReference>
<dbReference type="PANTHER" id="PTHR43130">
    <property type="entry name" value="ARAC-FAMILY TRANSCRIPTIONAL REGULATOR"/>
    <property type="match status" value="1"/>
</dbReference>
<feature type="domain" description="HTH araC/xylS-type" evidence="4">
    <location>
        <begin position="215"/>
        <end position="313"/>
    </location>
</feature>
<organism evidence="5 6">
    <name type="scientific">Dactylosporangium cerinum</name>
    <dbReference type="NCBI Taxonomy" id="1434730"/>
    <lineage>
        <taxon>Bacteria</taxon>
        <taxon>Bacillati</taxon>
        <taxon>Actinomycetota</taxon>
        <taxon>Actinomycetes</taxon>
        <taxon>Micromonosporales</taxon>
        <taxon>Micromonosporaceae</taxon>
        <taxon>Dactylosporangium</taxon>
    </lineage>
</organism>
<dbReference type="InterPro" id="IPR029062">
    <property type="entry name" value="Class_I_gatase-like"/>
</dbReference>
<dbReference type="Gene3D" id="1.10.10.60">
    <property type="entry name" value="Homeodomain-like"/>
    <property type="match status" value="1"/>
</dbReference>
<dbReference type="PROSITE" id="PS01124">
    <property type="entry name" value="HTH_ARAC_FAMILY_2"/>
    <property type="match status" value="1"/>
</dbReference>
<dbReference type="InterPro" id="IPR009057">
    <property type="entry name" value="Homeodomain-like_sf"/>
</dbReference>
<dbReference type="RefSeq" id="WP_380114560.1">
    <property type="nucleotide sequence ID" value="NZ_JBHSIU010000011.1"/>
</dbReference>
<dbReference type="Gene3D" id="3.40.50.880">
    <property type="match status" value="1"/>
</dbReference>
<keyword evidence="3" id="KW-0804">Transcription</keyword>
<dbReference type="Pfam" id="PF01965">
    <property type="entry name" value="DJ-1_PfpI"/>
    <property type="match status" value="1"/>
</dbReference>
<name>A0ABV9VPN2_9ACTN</name>
<evidence type="ECO:0000256" key="1">
    <source>
        <dbReference type="ARBA" id="ARBA00023015"/>
    </source>
</evidence>
<protein>
    <submittedName>
        <fullName evidence="5">Helix-turn-helix domain-containing protein</fullName>
    </submittedName>
</protein>
<dbReference type="InterPro" id="IPR002818">
    <property type="entry name" value="DJ-1/PfpI"/>
</dbReference>